<evidence type="ECO:0000256" key="1">
    <source>
        <dbReference type="SAM" id="MobiDB-lite"/>
    </source>
</evidence>
<sequence>MGRPEADSSSYESVHPQEDQYEQTQGDFSSHEYETNYDDPSQSQYGDATANNPQDQQQPPQQQQQPPPQANQGYGGQPAHPSQFPPQGRQTNPMYSNGPKQPAPYPPQRPQANPTQPAPYPPQANPTQPAPYPTQANPTQPVPYPPPQANPTHPGPYPPQGNPNQPAPYPPQGPTQFPPQSPMKPAAYPPQGPHTFPNQPAQFPPQSPQMNPMYNNGLNQPANFPPQSPQQMPQAFQPQAFQNAYQSPQVQAQPQVAPYPPKSPVNGIPIAPVNQQQQAWTTGIFDCLDDPSNALITALFPCVTFGQVAEIVDNGQTTCGTNGMMYGLVAFCIGMPCLVSCGYRSKLRAKYGLIEDPAPDWLTHGLFEWCALCQEYRELNNRGLDPSIGTAFLTLDFLEALFFPINRVLICCCFCRMAGKYIQAKYAAGSSWYGASDEPKNDALMLMLNTRDTDVIYVCQFFLLQSQPPCFVFNVIS</sequence>
<feature type="region of interest" description="Disordered" evidence="1">
    <location>
        <begin position="1"/>
        <end position="235"/>
    </location>
</feature>
<evidence type="ECO:0000313" key="3">
    <source>
        <dbReference type="Proteomes" id="UP000657918"/>
    </source>
</evidence>
<dbReference type="AlphaFoldDB" id="A0A835MVU1"/>
<protein>
    <submittedName>
        <fullName evidence="2">Uncharacterized protein</fullName>
    </submittedName>
</protein>
<comment type="caution">
    <text evidence="2">The sequence shown here is derived from an EMBL/GenBank/DDBJ whole genome shotgun (WGS) entry which is preliminary data.</text>
</comment>
<keyword evidence="3" id="KW-1185">Reference proteome</keyword>
<dbReference type="EMBL" id="JADGMS010000012">
    <property type="protein sequence ID" value="KAF9671423.1"/>
    <property type="molecule type" value="Genomic_DNA"/>
</dbReference>
<evidence type="ECO:0000313" key="2">
    <source>
        <dbReference type="EMBL" id="KAF9671423.1"/>
    </source>
</evidence>
<proteinExistence type="predicted"/>
<dbReference type="NCBIfam" id="TIGR01571">
    <property type="entry name" value="A_thal_Cys_rich"/>
    <property type="match status" value="1"/>
</dbReference>
<feature type="compositionally biased region" description="Pro residues" evidence="1">
    <location>
        <begin position="140"/>
        <end position="192"/>
    </location>
</feature>
<dbReference type="PRINTS" id="PR01217">
    <property type="entry name" value="PRICHEXTENSN"/>
</dbReference>
<dbReference type="Proteomes" id="UP000657918">
    <property type="component" value="Unassembled WGS sequence"/>
</dbReference>
<dbReference type="PANTHER" id="PTHR15907">
    <property type="entry name" value="DUF614 FAMILY PROTEIN-RELATED"/>
    <property type="match status" value="1"/>
</dbReference>
<name>A0A835MVU1_9ROSI</name>
<dbReference type="InterPro" id="IPR006461">
    <property type="entry name" value="PLAC_motif_containing"/>
</dbReference>
<feature type="compositionally biased region" description="Pro residues" evidence="1">
    <location>
        <begin position="116"/>
        <end position="132"/>
    </location>
</feature>
<feature type="compositionally biased region" description="Low complexity" evidence="1">
    <location>
        <begin position="50"/>
        <end position="64"/>
    </location>
</feature>
<dbReference type="OrthoDB" id="1045822at2759"/>
<accession>A0A835MVU1</accession>
<reference evidence="2 3" key="1">
    <citation type="submission" date="2020-10" db="EMBL/GenBank/DDBJ databases">
        <title>Plant Genome Project.</title>
        <authorList>
            <person name="Zhang R.-G."/>
        </authorList>
    </citation>
    <scope>NUCLEOTIDE SEQUENCE [LARGE SCALE GENOMIC DNA]</scope>
    <source>
        <strain evidence="2">FAFU-HL-1</strain>
        <tissue evidence="2">Leaf</tissue>
    </source>
</reference>
<gene>
    <name evidence="2" type="ORF">SADUNF_Sadunf12G0046100</name>
</gene>
<organism evidence="2 3">
    <name type="scientific">Salix dunnii</name>
    <dbReference type="NCBI Taxonomy" id="1413687"/>
    <lineage>
        <taxon>Eukaryota</taxon>
        <taxon>Viridiplantae</taxon>
        <taxon>Streptophyta</taxon>
        <taxon>Embryophyta</taxon>
        <taxon>Tracheophyta</taxon>
        <taxon>Spermatophyta</taxon>
        <taxon>Magnoliopsida</taxon>
        <taxon>eudicotyledons</taxon>
        <taxon>Gunneridae</taxon>
        <taxon>Pentapetalae</taxon>
        <taxon>rosids</taxon>
        <taxon>fabids</taxon>
        <taxon>Malpighiales</taxon>
        <taxon>Salicaceae</taxon>
        <taxon>Saliceae</taxon>
        <taxon>Salix</taxon>
    </lineage>
</organism>
<feature type="compositionally biased region" description="Polar residues" evidence="1">
    <location>
        <begin position="208"/>
        <end position="222"/>
    </location>
</feature>
<dbReference type="Pfam" id="PF04749">
    <property type="entry name" value="PLAC8"/>
    <property type="match status" value="1"/>
</dbReference>